<protein>
    <recommendedName>
        <fullName evidence="3">Toxin</fullName>
    </recommendedName>
</protein>
<dbReference type="EMBL" id="CP019344">
    <property type="protein sequence ID" value="ARN76759.1"/>
    <property type="molecule type" value="Genomic_DNA"/>
</dbReference>
<dbReference type="RefSeq" id="WP_085765560.1">
    <property type="nucleotide sequence ID" value="NZ_CP019344.1"/>
</dbReference>
<dbReference type="Gene3D" id="3.30.2310.20">
    <property type="entry name" value="RelE-like"/>
    <property type="match status" value="1"/>
</dbReference>
<dbReference type="STRING" id="331648.BST97_01380"/>
<dbReference type="InterPro" id="IPR035093">
    <property type="entry name" value="RelE/ParE_toxin_dom_sf"/>
</dbReference>
<evidence type="ECO:0000256" key="1">
    <source>
        <dbReference type="ARBA" id="ARBA00006226"/>
    </source>
</evidence>
<evidence type="ECO:0000256" key="3">
    <source>
        <dbReference type="PIRNR" id="PIRNR029218"/>
    </source>
</evidence>
<name>A0A1W6MH01_9FLAO</name>
<dbReference type="InterPro" id="IPR007712">
    <property type="entry name" value="RelE/ParE_toxin"/>
</dbReference>
<accession>A0A1W6MH01</accession>
<gene>
    <name evidence="4" type="ORF">BST97_01380</name>
</gene>
<proteinExistence type="inferred from homology"/>
<evidence type="ECO:0000313" key="5">
    <source>
        <dbReference type="Proteomes" id="UP000193431"/>
    </source>
</evidence>
<dbReference type="InterPro" id="IPR028344">
    <property type="entry name" value="ParE1/4"/>
</dbReference>
<dbReference type="Pfam" id="PF05016">
    <property type="entry name" value="ParE_toxin"/>
    <property type="match status" value="1"/>
</dbReference>
<dbReference type="Proteomes" id="UP000193431">
    <property type="component" value="Chromosome"/>
</dbReference>
<dbReference type="PANTHER" id="PTHR33755">
    <property type="entry name" value="TOXIN PARE1-RELATED"/>
    <property type="match status" value="1"/>
</dbReference>
<evidence type="ECO:0000256" key="2">
    <source>
        <dbReference type="ARBA" id="ARBA00022649"/>
    </source>
</evidence>
<keyword evidence="2" id="KW-1277">Toxin-antitoxin system</keyword>
<comment type="similarity">
    <text evidence="1 3">Belongs to the RelE toxin family.</text>
</comment>
<organism evidence="4 5">
    <name type="scientific">Nonlabens spongiae</name>
    <dbReference type="NCBI Taxonomy" id="331648"/>
    <lineage>
        <taxon>Bacteria</taxon>
        <taxon>Pseudomonadati</taxon>
        <taxon>Bacteroidota</taxon>
        <taxon>Flavobacteriia</taxon>
        <taxon>Flavobacteriales</taxon>
        <taxon>Flavobacteriaceae</taxon>
        <taxon>Nonlabens</taxon>
    </lineage>
</organism>
<dbReference type="InterPro" id="IPR051803">
    <property type="entry name" value="TA_system_RelE-like_toxin"/>
</dbReference>
<evidence type="ECO:0000313" key="4">
    <source>
        <dbReference type="EMBL" id="ARN76759.1"/>
    </source>
</evidence>
<dbReference type="PANTHER" id="PTHR33755:SF9">
    <property type="entry name" value="TOXIN PARE1"/>
    <property type="match status" value="1"/>
</dbReference>
<dbReference type="AlphaFoldDB" id="A0A1W6MH01"/>
<dbReference type="PIRSF" id="PIRSF029218">
    <property type="entry name" value="ParE"/>
    <property type="match status" value="1"/>
</dbReference>
<sequence>MAKVVLRQEAIDDLNNIWFYTFETWSETQADKYYATIKMACNGIADNPNVGKEYDGINKNLLGVKSEKHIIFYQIINPERIEIIRILHERMDLKNRITE</sequence>
<reference evidence="4 5" key="1">
    <citation type="submission" date="2016-11" db="EMBL/GenBank/DDBJ databases">
        <title>Trade-off between light-utilization and light-protection in marine flavobacteria.</title>
        <authorList>
            <person name="Kumagai Y."/>
        </authorList>
    </citation>
    <scope>NUCLEOTIDE SEQUENCE [LARGE SCALE GENOMIC DNA]</scope>
    <source>
        <strain evidence="4 5">JCM 13191</strain>
    </source>
</reference>
<keyword evidence="5" id="KW-1185">Reference proteome</keyword>
<dbReference type="OrthoDB" id="7173315at2"/>